<dbReference type="OrthoDB" id="4367900at2759"/>
<dbReference type="Proteomes" id="UP000191518">
    <property type="component" value="Unassembled WGS sequence"/>
</dbReference>
<evidence type="ECO:0000313" key="2">
    <source>
        <dbReference type="EMBL" id="OQD93142.1"/>
    </source>
</evidence>
<sequence length="166" mass="18858">MDLPASHSPSGRANKRKRESLDSYEKPVGTPVSTKQVTNSSKQMPPGEIKTTSMGAACSLTSDLTQILQKKPALASSTVDLLDLYLCLWECYMIKSAGKIRLEEERRFLQDSNQWLVGENEKLQECCNNQELLLWDRRQAFDSIHQGILGTLENSDRRYCYINEVQ</sequence>
<feature type="region of interest" description="Disordered" evidence="1">
    <location>
        <begin position="1"/>
        <end position="52"/>
    </location>
</feature>
<accession>A0A1V6QW18</accession>
<gene>
    <name evidence="2" type="ORF">PENVUL_c196G01358</name>
</gene>
<dbReference type="AlphaFoldDB" id="A0A1V6QW18"/>
<keyword evidence="3" id="KW-1185">Reference proteome</keyword>
<feature type="compositionally biased region" description="Polar residues" evidence="1">
    <location>
        <begin position="31"/>
        <end position="43"/>
    </location>
</feature>
<organism evidence="2 3">
    <name type="scientific">Penicillium vulpinum</name>
    <dbReference type="NCBI Taxonomy" id="29845"/>
    <lineage>
        <taxon>Eukaryota</taxon>
        <taxon>Fungi</taxon>
        <taxon>Dikarya</taxon>
        <taxon>Ascomycota</taxon>
        <taxon>Pezizomycotina</taxon>
        <taxon>Eurotiomycetes</taxon>
        <taxon>Eurotiomycetidae</taxon>
        <taxon>Eurotiales</taxon>
        <taxon>Aspergillaceae</taxon>
        <taxon>Penicillium</taxon>
    </lineage>
</organism>
<proteinExistence type="predicted"/>
<evidence type="ECO:0000256" key="1">
    <source>
        <dbReference type="SAM" id="MobiDB-lite"/>
    </source>
</evidence>
<comment type="caution">
    <text evidence="2">The sequence shown here is derived from an EMBL/GenBank/DDBJ whole genome shotgun (WGS) entry which is preliminary data.</text>
</comment>
<protein>
    <submittedName>
        <fullName evidence="2">Uncharacterized protein</fullName>
    </submittedName>
</protein>
<reference evidence="3" key="1">
    <citation type="journal article" date="2017" name="Nat. Microbiol.">
        <title>Global analysis of biosynthetic gene clusters reveals vast potential of secondary metabolite production in Penicillium species.</title>
        <authorList>
            <person name="Nielsen J.C."/>
            <person name="Grijseels S."/>
            <person name="Prigent S."/>
            <person name="Ji B."/>
            <person name="Dainat J."/>
            <person name="Nielsen K.F."/>
            <person name="Frisvad J.C."/>
            <person name="Workman M."/>
            <person name="Nielsen J."/>
        </authorList>
    </citation>
    <scope>NUCLEOTIDE SEQUENCE [LARGE SCALE GENOMIC DNA]</scope>
    <source>
        <strain evidence="3">IBT 29486</strain>
    </source>
</reference>
<dbReference type="STRING" id="29845.A0A1V6QW18"/>
<evidence type="ECO:0000313" key="3">
    <source>
        <dbReference type="Proteomes" id="UP000191518"/>
    </source>
</evidence>
<name>A0A1V6QW18_9EURO</name>
<dbReference type="EMBL" id="MDYP01000195">
    <property type="protein sequence ID" value="OQD93142.1"/>
    <property type="molecule type" value="Genomic_DNA"/>
</dbReference>